<comment type="caution">
    <text evidence="8">The sequence shown here is derived from an EMBL/GenBank/DDBJ whole genome shotgun (WGS) entry which is preliminary data.</text>
</comment>
<comment type="subcellular location">
    <subcellularLocation>
        <location evidence="1">Cell membrane</location>
        <topology evidence="1">Multi-pass membrane protein</topology>
    </subcellularLocation>
</comment>
<gene>
    <name evidence="8" type="ORF">Tfer_0920</name>
</gene>
<proteinExistence type="predicted"/>
<evidence type="ECO:0000313" key="8">
    <source>
        <dbReference type="EMBL" id="KNZ70359.1"/>
    </source>
</evidence>
<accession>A0A0L6W5J0</accession>
<dbReference type="Pfam" id="PF00482">
    <property type="entry name" value="T2SSF"/>
    <property type="match status" value="1"/>
</dbReference>
<feature type="transmembrane region" description="Helical" evidence="6">
    <location>
        <begin position="82"/>
        <end position="115"/>
    </location>
</feature>
<evidence type="ECO:0000256" key="3">
    <source>
        <dbReference type="ARBA" id="ARBA00022692"/>
    </source>
</evidence>
<feature type="transmembrane region" description="Helical" evidence="6">
    <location>
        <begin position="244"/>
        <end position="262"/>
    </location>
</feature>
<keyword evidence="3 6" id="KW-0812">Transmembrane</keyword>
<dbReference type="RefSeq" id="WP_052217070.1">
    <property type="nucleotide sequence ID" value="NZ_LGTE01000004.1"/>
</dbReference>
<name>A0A0L6W5J0_9FIRM</name>
<dbReference type="InterPro" id="IPR018076">
    <property type="entry name" value="T2SS_GspF_dom"/>
</dbReference>
<dbReference type="EMBL" id="LGTE01000004">
    <property type="protein sequence ID" value="KNZ70359.1"/>
    <property type="molecule type" value="Genomic_DNA"/>
</dbReference>
<organism evidence="8 9">
    <name type="scientific">Thermincola ferriacetica</name>
    <dbReference type="NCBI Taxonomy" id="281456"/>
    <lineage>
        <taxon>Bacteria</taxon>
        <taxon>Bacillati</taxon>
        <taxon>Bacillota</taxon>
        <taxon>Clostridia</taxon>
        <taxon>Eubacteriales</taxon>
        <taxon>Thermincolaceae</taxon>
        <taxon>Thermincola</taxon>
    </lineage>
</organism>
<evidence type="ECO:0000259" key="7">
    <source>
        <dbReference type="Pfam" id="PF00482"/>
    </source>
</evidence>
<dbReference type="AlphaFoldDB" id="A0A0L6W5J0"/>
<keyword evidence="4 6" id="KW-1133">Transmembrane helix</keyword>
<protein>
    <submittedName>
        <fullName evidence="8">Bacterial type II secretion system protein F domain protein</fullName>
    </submittedName>
</protein>
<keyword evidence="9" id="KW-1185">Reference proteome</keyword>
<evidence type="ECO:0000313" key="9">
    <source>
        <dbReference type="Proteomes" id="UP000037175"/>
    </source>
</evidence>
<evidence type="ECO:0000256" key="1">
    <source>
        <dbReference type="ARBA" id="ARBA00004651"/>
    </source>
</evidence>
<dbReference type="PANTHER" id="PTHR35007">
    <property type="entry name" value="INTEGRAL MEMBRANE PROTEIN-RELATED"/>
    <property type="match status" value="1"/>
</dbReference>
<dbReference type="PANTHER" id="PTHR35007:SF2">
    <property type="entry name" value="PILUS ASSEMBLE PROTEIN"/>
    <property type="match status" value="1"/>
</dbReference>
<feature type="transmembrane region" description="Helical" evidence="6">
    <location>
        <begin position="274"/>
        <end position="293"/>
    </location>
</feature>
<evidence type="ECO:0000256" key="2">
    <source>
        <dbReference type="ARBA" id="ARBA00022475"/>
    </source>
</evidence>
<evidence type="ECO:0000256" key="4">
    <source>
        <dbReference type="ARBA" id="ARBA00022989"/>
    </source>
</evidence>
<evidence type="ECO:0000256" key="5">
    <source>
        <dbReference type="ARBA" id="ARBA00023136"/>
    </source>
</evidence>
<dbReference type="Proteomes" id="UP000037175">
    <property type="component" value="Unassembled WGS sequence"/>
</dbReference>
<dbReference type="GO" id="GO:0005886">
    <property type="term" value="C:plasma membrane"/>
    <property type="evidence" value="ECO:0007669"/>
    <property type="project" value="UniProtKB-SubCell"/>
</dbReference>
<feature type="domain" description="Type II secretion system protein GspF" evidence="7">
    <location>
        <begin position="135"/>
        <end position="259"/>
    </location>
</feature>
<reference evidence="9" key="1">
    <citation type="submission" date="2015-07" db="EMBL/GenBank/DDBJ databases">
        <title>Complete Genome of Thermincola ferriacetica strain Z-0001T.</title>
        <authorList>
            <person name="Lusk B."/>
            <person name="Badalamenti J.P."/>
            <person name="Parameswaran P."/>
            <person name="Bond D.R."/>
            <person name="Torres C.I."/>
        </authorList>
    </citation>
    <scope>NUCLEOTIDE SEQUENCE [LARGE SCALE GENOMIC DNA]</scope>
    <source>
        <strain evidence="9">Z-0001</strain>
    </source>
</reference>
<sequence>MLAAVMLAALAGFVLTILIAGYREEREAVLRQKVERQLIKGVKTKFSWLEFVGLGRLLENLQQKIIEAGWEKDPEDMMLVLFALAMLLFVMGIVMGLGLLAVFLPAALFAVFYYFLNAQAKKRIRLTEEEMRYALSEMISSLKVRPNLESAIRYALQNAREPLKTQLQNVLDAVTAGHVLDDALDMFARNTGSTIIAAWADNIRFARQAGTDLAEACMRSMKQIKVKQQLKEEKRVAATTAKSTVAGIVIILCLTIWFMASGNDDFIRAVHTTIGRGVVAYAVISMAAASWYIKKQIDD</sequence>
<keyword evidence="5 6" id="KW-0472">Membrane</keyword>
<keyword evidence="2" id="KW-1003">Cell membrane</keyword>
<evidence type="ECO:0000256" key="6">
    <source>
        <dbReference type="SAM" id="Phobius"/>
    </source>
</evidence>